<reference evidence="3 4" key="1">
    <citation type="submission" date="2016-10" db="EMBL/GenBank/DDBJ databases">
        <title>Complete genome of the TMA-utilizing, human hosted archaeon Methanomethylophilus alvus Gen. nov, sp. nov., strain Mx-05, derived from a pure culture.</title>
        <authorList>
            <person name="Brugere J.-F."/>
            <person name="Ben Hania W."/>
            <person name="Chaudhary P.P."/>
            <person name="Gaci N."/>
            <person name="Borrel G."/>
            <person name="Cao Van Tuat L."/>
            <person name="Fardeau M.-L."/>
            <person name="Harris H.M.B."/>
            <person name="O'Toole P.W."/>
            <person name="Ollivier B."/>
        </authorList>
    </citation>
    <scope>NUCLEOTIDE SEQUENCE [LARGE SCALE GENOMIC DNA]</scope>
    <source>
        <strain evidence="3 4">Mx-05</strain>
    </source>
</reference>
<dbReference type="GeneID" id="62369097"/>
<gene>
    <name evidence="3" type="ORF">BKD89_06155</name>
</gene>
<protein>
    <recommendedName>
        <fullName evidence="2">DZANK-type domain-containing protein</fullName>
    </recommendedName>
</protein>
<evidence type="ECO:0000256" key="1">
    <source>
        <dbReference type="SAM" id="Phobius"/>
    </source>
</evidence>
<feature type="transmembrane region" description="Helical" evidence="1">
    <location>
        <begin position="73"/>
        <end position="95"/>
    </location>
</feature>
<evidence type="ECO:0000313" key="3">
    <source>
        <dbReference type="EMBL" id="AYQ55379.1"/>
    </source>
</evidence>
<dbReference type="Proteomes" id="UP000273278">
    <property type="component" value="Chromosome"/>
</dbReference>
<dbReference type="OMA" id="HSANKAY"/>
<sequence>MDSNNAGSSVFSKTVFRSVTVMQIIAMCAAAVIGIAVLCVGGFGGSAIGWLIVAVVIYMIPHFFGVKPKAKAGFALIFAVVAIVVGGAVVGPSFVDNNSRESVSDHGAFSDVGYVYDDSARTITVDADFDMTGYDGDTIYLCYAKVTLVPFNSSPQIEGLKNIPLDSTHISGSHLQYTLTGSDFDMSELYNLVLAIGKTDENGDVVYDGNSASIATLTGFTGAGCSSQCYTGAAVVMLYVLFIFFLILVFSTLLRRTISGKRKKMENDGRLYPQGYGRCDKCGALVLPGEIKCRKCGAYIDRPEEMRRKKDDFFQCSACGAEVPGDAQVCPKCGAKFDGVENVVSHIDGKVDVSEESYPCPKCGEMVPKNAVFCPKCGKKF</sequence>
<dbReference type="EMBL" id="CP017686">
    <property type="protein sequence ID" value="AYQ55379.1"/>
    <property type="molecule type" value="Genomic_DNA"/>
</dbReference>
<keyword evidence="1" id="KW-1133">Transmembrane helix</keyword>
<feature type="transmembrane region" description="Helical" evidence="1">
    <location>
        <begin position="49"/>
        <end position="66"/>
    </location>
</feature>
<keyword evidence="1" id="KW-0812">Transmembrane</keyword>
<dbReference type="RefSeq" id="WP_015505138.1">
    <property type="nucleotide sequence ID" value="NZ_CAYBAE010000009.1"/>
</dbReference>
<feature type="transmembrane region" description="Helical" evidence="1">
    <location>
        <begin position="230"/>
        <end position="254"/>
    </location>
</feature>
<feature type="transmembrane region" description="Helical" evidence="1">
    <location>
        <begin position="21"/>
        <end position="43"/>
    </location>
</feature>
<dbReference type="AlphaFoldDB" id="A0A3G3II14"/>
<name>A0A3G3II14_9ARCH</name>
<dbReference type="Pfam" id="PF12773">
    <property type="entry name" value="DZR"/>
    <property type="match status" value="1"/>
</dbReference>
<feature type="domain" description="DZANK-type" evidence="2">
    <location>
        <begin position="316"/>
        <end position="378"/>
    </location>
</feature>
<evidence type="ECO:0000313" key="4">
    <source>
        <dbReference type="Proteomes" id="UP000273278"/>
    </source>
</evidence>
<evidence type="ECO:0000259" key="2">
    <source>
        <dbReference type="Pfam" id="PF12773"/>
    </source>
</evidence>
<proteinExistence type="predicted"/>
<organism evidence="3 4">
    <name type="scientific">Methanomethylophilus alvi</name>
    <dbReference type="NCBI Taxonomy" id="1291540"/>
    <lineage>
        <taxon>Archaea</taxon>
        <taxon>Methanobacteriati</taxon>
        <taxon>Thermoplasmatota</taxon>
        <taxon>Thermoplasmata</taxon>
        <taxon>Methanomassiliicoccales</taxon>
        <taxon>Methanomethylophilaceae</taxon>
        <taxon>Methanomethylophilus</taxon>
    </lineage>
</organism>
<keyword evidence="1" id="KW-0472">Membrane</keyword>
<accession>A0A3G3II14</accession>
<dbReference type="InterPro" id="IPR025874">
    <property type="entry name" value="DZR"/>
</dbReference>